<dbReference type="GO" id="GO:0003735">
    <property type="term" value="F:structural constituent of ribosome"/>
    <property type="evidence" value="ECO:0007669"/>
    <property type="project" value="InterPro"/>
</dbReference>
<dbReference type="AlphaFoldDB" id="A0A383A1P7"/>
<dbReference type="Pfam" id="PF00333">
    <property type="entry name" value="Ribosomal_S5"/>
    <property type="match status" value="1"/>
</dbReference>
<dbReference type="SUPFAM" id="SSF54768">
    <property type="entry name" value="dsRNA-binding domain-like"/>
    <property type="match status" value="1"/>
</dbReference>
<reference evidence="2" key="1">
    <citation type="submission" date="2018-05" db="EMBL/GenBank/DDBJ databases">
        <authorList>
            <person name="Lanie J.A."/>
            <person name="Ng W.-L."/>
            <person name="Kazmierczak K.M."/>
            <person name="Andrzejewski T.M."/>
            <person name="Davidsen T.M."/>
            <person name="Wayne K.J."/>
            <person name="Tettelin H."/>
            <person name="Glass J.I."/>
            <person name="Rusch D."/>
            <person name="Podicherti R."/>
            <person name="Tsui H.-C.T."/>
            <person name="Winkler M.E."/>
        </authorList>
    </citation>
    <scope>NUCLEOTIDE SEQUENCE</scope>
</reference>
<sequence length="161" mass="18010">MAIKRVRRYREEISPEDRRAALIEAWKPKTEIGRKVKAGEITSIEEVLNTGRRILESEIIDALIMNLDSDYINIGQRKGKFGGGKRTIFRTTQKKTKDGNRPVFTVMAVVGNKDGYVGIGLGRAKETVPAREKAVRNAKLNIIQIARGNGSWESEISEPNS</sequence>
<dbReference type="GO" id="GO:0006412">
    <property type="term" value="P:translation"/>
    <property type="evidence" value="ECO:0007669"/>
    <property type="project" value="InterPro"/>
</dbReference>
<gene>
    <name evidence="2" type="ORF">METZ01_LOCUS453722</name>
</gene>
<evidence type="ECO:0000259" key="1">
    <source>
        <dbReference type="PROSITE" id="PS50881"/>
    </source>
</evidence>
<proteinExistence type="predicted"/>
<dbReference type="GO" id="GO:0005840">
    <property type="term" value="C:ribosome"/>
    <property type="evidence" value="ECO:0007669"/>
    <property type="project" value="InterPro"/>
</dbReference>
<organism evidence="2">
    <name type="scientific">marine metagenome</name>
    <dbReference type="NCBI Taxonomy" id="408172"/>
    <lineage>
        <taxon>unclassified sequences</taxon>
        <taxon>metagenomes</taxon>
        <taxon>ecological metagenomes</taxon>
    </lineage>
</organism>
<name>A0A383A1P7_9ZZZZ</name>
<protein>
    <recommendedName>
        <fullName evidence="1">S5 DRBM domain-containing protein</fullName>
    </recommendedName>
</protein>
<dbReference type="GO" id="GO:0003723">
    <property type="term" value="F:RNA binding"/>
    <property type="evidence" value="ECO:0007669"/>
    <property type="project" value="InterPro"/>
</dbReference>
<feature type="non-terminal residue" evidence="2">
    <location>
        <position position="161"/>
    </location>
</feature>
<dbReference type="EMBL" id="UINC01187907">
    <property type="protein sequence ID" value="SVE00868.1"/>
    <property type="molecule type" value="Genomic_DNA"/>
</dbReference>
<dbReference type="Gene3D" id="3.30.160.20">
    <property type="match status" value="1"/>
</dbReference>
<accession>A0A383A1P7</accession>
<dbReference type="InterPro" id="IPR013810">
    <property type="entry name" value="Ribosomal_uS5_N"/>
</dbReference>
<evidence type="ECO:0000313" key="2">
    <source>
        <dbReference type="EMBL" id="SVE00868.1"/>
    </source>
</evidence>
<dbReference type="PROSITE" id="PS50881">
    <property type="entry name" value="S5_DSRBD"/>
    <property type="match status" value="1"/>
</dbReference>
<feature type="domain" description="S5 DRBM" evidence="1">
    <location>
        <begin position="82"/>
        <end position="145"/>
    </location>
</feature>